<organism evidence="2 3">
    <name type="scientific">Trichomonascus ciferrii</name>
    <dbReference type="NCBI Taxonomy" id="44093"/>
    <lineage>
        <taxon>Eukaryota</taxon>
        <taxon>Fungi</taxon>
        <taxon>Dikarya</taxon>
        <taxon>Ascomycota</taxon>
        <taxon>Saccharomycotina</taxon>
        <taxon>Dipodascomycetes</taxon>
        <taxon>Dipodascales</taxon>
        <taxon>Trichomonascaceae</taxon>
        <taxon>Trichomonascus</taxon>
        <taxon>Trichomonascus ciferrii complex</taxon>
    </lineage>
</organism>
<keyword evidence="1" id="KW-0732">Signal</keyword>
<accession>A0A642V246</accession>
<comment type="caution">
    <text evidence="2">The sequence shown here is derived from an EMBL/GenBank/DDBJ whole genome shotgun (WGS) entry which is preliminary data.</text>
</comment>
<gene>
    <name evidence="2" type="ORF">TRICI_005032</name>
</gene>
<reference evidence="2" key="1">
    <citation type="journal article" date="2019" name="G3 (Bethesda)">
        <title>Genome Assemblies of Two Rare Opportunistic Yeast Pathogens: Diutina rugosa (syn. Candida rugosa) and Trichomonascus ciferrii (syn. Candida ciferrii).</title>
        <authorList>
            <person name="Mixao V."/>
            <person name="Saus E."/>
            <person name="Hansen A.P."/>
            <person name="Lass-Florl C."/>
            <person name="Gabaldon T."/>
        </authorList>
    </citation>
    <scope>NUCLEOTIDE SEQUENCE</scope>
    <source>
        <strain evidence="2">CBS 4856</strain>
    </source>
</reference>
<sequence length="190" mass="20876">MFHIIWVLALVWSRVVLGAPVYLEKGWNPVLDQSSPKKYGVPLEKRQDLSSEESKFVDTMNASFKSAETMFDTYTGVLKAVDPDQHDPQINTIASNTDRMLSMAVTYCQTVEARFGKGKWEPVMKNALTPFISQASPVVQGLADKGKKISQATASQLSGDTDKVVKCAEKAGADASALKISLDNFNKRSK</sequence>
<protein>
    <submittedName>
        <fullName evidence="2">Uncharacterized protein</fullName>
    </submittedName>
</protein>
<feature type="signal peptide" evidence="1">
    <location>
        <begin position="1"/>
        <end position="18"/>
    </location>
</feature>
<dbReference type="EMBL" id="SWFS01000385">
    <property type="protein sequence ID" value="KAA8907213.1"/>
    <property type="molecule type" value="Genomic_DNA"/>
</dbReference>
<proteinExistence type="predicted"/>
<evidence type="ECO:0000256" key="1">
    <source>
        <dbReference type="SAM" id="SignalP"/>
    </source>
</evidence>
<feature type="chain" id="PRO_5024928718" evidence="1">
    <location>
        <begin position="19"/>
        <end position="190"/>
    </location>
</feature>
<name>A0A642V246_9ASCO</name>
<dbReference type="VEuPathDB" id="FungiDB:TRICI_005032"/>
<evidence type="ECO:0000313" key="2">
    <source>
        <dbReference type="EMBL" id="KAA8907213.1"/>
    </source>
</evidence>
<keyword evidence="3" id="KW-1185">Reference proteome</keyword>
<dbReference type="Proteomes" id="UP000761534">
    <property type="component" value="Unassembled WGS sequence"/>
</dbReference>
<dbReference type="AlphaFoldDB" id="A0A642V246"/>
<evidence type="ECO:0000313" key="3">
    <source>
        <dbReference type="Proteomes" id="UP000761534"/>
    </source>
</evidence>